<dbReference type="InterPro" id="IPR050638">
    <property type="entry name" value="AA-Vitamin_Transporters"/>
</dbReference>
<feature type="region of interest" description="Disordered" evidence="6">
    <location>
        <begin position="1"/>
        <end position="26"/>
    </location>
</feature>
<dbReference type="RefSeq" id="WP_191743069.1">
    <property type="nucleotide sequence ID" value="NZ_JACSQU010000001.1"/>
</dbReference>
<feature type="transmembrane region" description="Helical" evidence="7">
    <location>
        <begin position="57"/>
        <end position="77"/>
    </location>
</feature>
<keyword evidence="4 7" id="KW-1133">Transmembrane helix</keyword>
<accession>A0ABR8QYR8</accession>
<evidence type="ECO:0000313" key="10">
    <source>
        <dbReference type="Proteomes" id="UP000638918"/>
    </source>
</evidence>
<name>A0ABR8QYR8_9CAUL</name>
<feature type="transmembrane region" description="Helical" evidence="7">
    <location>
        <begin position="142"/>
        <end position="158"/>
    </location>
</feature>
<evidence type="ECO:0000259" key="8">
    <source>
        <dbReference type="Pfam" id="PF00892"/>
    </source>
</evidence>
<proteinExistence type="inferred from homology"/>
<dbReference type="PANTHER" id="PTHR32322:SF2">
    <property type="entry name" value="EAMA DOMAIN-CONTAINING PROTEIN"/>
    <property type="match status" value="1"/>
</dbReference>
<feature type="domain" description="EamA" evidence="8">
    <location>
        <begin position="168"/>
        <end position="304"/>
    </location>
</feature>
<feature type="transmembrane region" description="Helical" evidence="7">
    <location>
        <begin position="27"/>
        <end position="45"/>
    </location>
</feature>
<gene>
    <name evidence="9" type="ORF">H9656_04675</name>
</gene>
<dbReference type="EMBL" id="JACSQU010000001">
    <property type="protein sequence ID" value="MBD7940676.1"/>
    <property type="molecule type" value="Genomic_DNA"/>
</dbReference>
<sequence>MLRERQNVAPCGKHEGVSSSSSSSPHALTPLEIAAIVAVLVIWGVNNAAAKLATEVLPPLMTGALRFAIAAACMVWFVRPPFPNWKSLLIIAVVGGPIHYGLIYLAFWLANDVSPVTVATQLWIPLTSLFAFLMLGERISRMASIGLVIAFAGVAWMTLDPHALNDWKAILVGALGASAWALTTVIARRTTSIPPLKMQGLLALMAFPVLTLGSALFENGQWEAAKAATPLVWGTLIWAGVISSVFATSLMFWLVQRREAGRVTPYLLGSPLVSIMIGGLFMGDVLTPQILTGVAISLLGVVTVALGERGLRAGAPAKV</sequence>
<feature type="transmembrane region" description="Helical" evidence="7">
    <location>
        <begin position="200"/>
        <end position="217"/>
    </location>
</feature>
<feature type="transmembrane region" description="Helical" evidence="7">
    <location>
        <begin position="237"/>
        <end position="254"/>
    </location>
</feature>
<dbReference type="InterPro" id="IPR037185">
    <property type="entry name" value="EmrE-like"/>
</dbReference>
<feature type="domain" description="EamA" evidence="8">
    <location>
        <begin position="33"/>
        <end position="158"/>
    </location>
</feature>
<feature type="transmembrane region" description="Helical" evidence="7">
    <location>
        <begin position="266"/>
        <end position="283"/>
    </location>
</feature>
<reference evidence="9 10" key="1">
    <citation type="submission" date="2020-08" db="EMBL/GenBank/DDBJ databases">
        <title>A Genomic Blueprint of the Chicken Gut Microbiome.</title>
        <authorList>
            <person name="Gilroy R."/>
            <person name="Ravi A."/>
            <person name="Getino M."/>
            <person name="Pursley I."/>
            <person name="Horton D.L."/>
            <person name="Alikhan N.-F."/>
            <person name="Baker D."/>
            <person name="Gharbi K."/>
            <person name="Hall N."/>
            <person name="Watson M."/>
            <person name="Adriaenssens E.M."/>
            <person name="Foster-Nyarko E."/>
            <person name="Jarju S."/>
            <person name="Secka A."/>
            <person name="Antonio M."/>
            <person name="Oren A."/>
            <person name="Chaudhuri R."/>
            <person name="La Ragione R.M."/>
            <person name="Hildebrand F."/>
            <person name="Pallen M.J."/>
        </authorList>
    </citation>
    <scope>NUCLEOTIDE SEQUENCE [LARGE SCALE GENOMIC DNA]</scope>
    <source>
        <strain evidence="9 10">Sa3CVA3</strain>
    </source>
</reference>
<feature type="transmembrane region" description="Helical" evidence="7">
    <location>
        <begin position="289"/>
        <end position="307"/>
    </location>
</feature>
<dbReference type="Pfam" id="PF00892">
    <property type="entry name" value="EamA"/>
    <property type="match status" value="2"/>
</dbReference>
<feature type="transmembrane region" description="Helical" evidence="7">
    <location>
        <begin position="89"/>
        <end position="110"/>
    </location>
</feature>
<dbReference type="SUPFAM" id="SSF103481">
    <property type="entry name" value="Multidrug resistance efflux transporter EmrE"/>
    <property type="match status" value="2"/>
</dbReference>
<keyword evidence="10" id="KW-1185">Reference proteome</keyword>
<evidence type="ECO:0000256" key="3">
    <source>
        <dbReference type="ARBA" id="ARBA00022692"/>
    </source>
</evidence>
<evidence type="ECO:0000256" key="2">
    <source>
        <dbReference type="ARBA" id="ARBA00007362"/>
    </source>
</evidence>
<evidence type="ECO:0000313" key="9">
    <source>
        <dbReference type="EMBL" id="MBD7940676.1"/>
    </source>
</evidence>
<evidence type="ECO:0000256" key="1">
    <source>
        <dbReference type="ARBA" id="ARBA00004141"/>
    </source>
</evidence>
<feature type="transmembrane region" description="Helical" evidence="7">
    <location>
        <begin position="170"/>
        <end position="188"/>
    </location>
</feature>
<organism evidence="9 10">
    <name type="scientific">Brevundimonas guildfordensis</name>
    <dbReference type="NCBI Taxonomy" id="2762241"/>
    <lineage>
        <taxon>Bacteria</taxon>
        <taxon>Pseudomonadati</taxon>
        <taxon>Pseudomonadota</taxon>
        <taxon>Alphaproteobacteria</taxon>
        <taxon>Caulobacterales</taxon>
        <taxon>Caulobacteraceae</taxon>
        <taxon>Brevundimonas</taxon>
    </lineage>
</organism>
<evidence type="ECO:0000256" key="7">
    <source>
        <dbReference type="SAM" id="Phobius"/>
    </source>
</evidence>
<dbReference type="PANTHER" id="PTHR32322">
    <property type="entry name" value="INNER MEMBRANE TRANSPORTER"/>
    <property type="match status" value="1"/>
</dbReference>
<keyword evidence="5 7" id="KW-0472">Membrane</keyword>
<comment type="caution">
    <text evidence="9">The sequence shown here is derived from an EMBL/GenBank/DDBJ whole genome shotgun (WGS) entry which is preliminary data.</text>
</comment>
<evidence type="ECO:0000256" key="5">
    <source>
        <dbReference type="ARBA" id="ARBA00023136"/>
    </source>
</evidence>
<protein>
    <submittedName>
        <fullName evidence="9">EamA family transporter</fullName>
    </submittedName>
</protein>
<evidence type="ECO:0000256" key="6">
    <source>
        <dbReference type="SAM" id="MobiDB-lite"/>
    </source>
</evidence>
<dbReference type="InterPro" id="IPR000620">
    <property type="entry name" value="EamA_dom"/>
</dbReference>
<dbReference type="Proteomes" id="UP000638918">
    <property type="component" value="Unassembled WGS sequence"/>
</dbReference>
<keyword evidence="3 7" id="KW-0812">Transmembrane</keyword>
<feature type="compositionally biased region" description="Basic and acidic residues" evidence="6">
    <location>
        <begin position="1"/>
        <end position="16"/>
    </location>
</feature>
<evidence type="ECO:0000256" key="4">
    <source>
        <dbReference type="ARBA" id="ARBA00022989"/>
    </source>
</evidence>
<comment type="subcellular location">
    <subcellularLocation>
        <location evidence="1">Membrane</location>
        <topology evidence="1">Multi-pass membrane protein</topology>
    </subcellularLocation>
</comment>
<comment type="similarity">
    <text evidence="2">Belongs to the EamA transporter family.</text>
</comment>